<dbReference type="Gene3D" id="3.40.50.12780">
    <property type="entry name" value="N-terminal domain of ligase-like"/>
    <property type="match status" value="1"/>
</dbReference>
<dbReference type="Pfam" id="PF00501">
    <property type="entry name" value="AMP-binding"/>
    <property type="match status" value="1"/>
</dbReference>
<dbReference type="STRING" id="5539.A0A3E2GSP9"/>
<keyword evidence="1" id="KW-0596">Phosphopantetheine</keyword>
<keyword evidence="5" id="KW-1185">Reference proteome</keyword>
<dbReference type="SUPFAM" id="SSF56801">
    <property type="entry name" value="Acetyl-CoA synthetase-like"/>
    <property type="match status" value="1"/>
</dbReference>
<dbReference type="InterPro" id="IPR045851">
    <property type="entry name" value="AMP-bd_C_sf"/>
</dbReference>
<dbReference type="InterPro" id="IPR023213">
    <property type="entry name" value="CAT-like_dom_sf"/>
</dbReference>
<proteinExistence type="predicted"/>
<sequence length="1236" mass="135000">MHVSSSEVWGNALPDHLPTVLQQFRDSVARYPENIALICTHQDANLYGISSSKHPDANTEHNAYLRWTFTSFKTGVDHLKAGLELLGVQRGMAIVTLLPNCAEFALTWWAAMELGAVMAPLDPRRLSNVKEVSHMVKTIIEATNNAAPVIIAFRHEYFESTAIASVHAQARIAVLSSPELRSYVSFGDLMGSHRRDSVKDIQSAELKLPSGLKDASILFTSGSTSLPKGVLRCHPLQASLTYQNFNGPGYDTLPGDLWCSVAPNSHSVGTSSLIAPMLLGAGIVYAGATFSAENTAEALLRERCTHILLVPAMVNLIAEHIGHRTQARPKLKAVMLAASPPTRQNLQACFDVLGARGVCIRYGSTEGIVCTTDIIADTGKLLGPGDQLSVGRPVPGAGVKICTPNGTGTVRPALPRGTPGEIHYCGTLSHPTIYIGQEDTEDVCYVDRDGRRWFVTGDEGVIDQSGRLFIVGRLKDVIIRGGENISPAAIEARLADNAALASTSIQVVGQPDPVSGETPIAIIDGNSDVKAVAAEIHRTILHCMGPMWVPQEVIHLSELGLDDWPRTSVGKIHKITLRELSRKRYYSRKDHEVTSTIHNSNQVWDADRLRKELLGIWASAIGLDEDSLPLSTPISEFADSLTVARVRGQIRRGIPGLEKISIQDIPDDDTLSGQIEMIIGRLSGNKSLLRSETQDHNDQPPAVAADMVHTVAQPNDLEPTRQLVIETISRHGFTWDDVADIFPAHNFVDELSRKGVLNSAKFQNAYITKTETKPEVSQVPGHRVKRAFEAMLRENRILPSFLVWQPSGLNPHIALHVTLKPSEAVYEHVLQDGGSVDTVDELQQLASAHPHPEWTLFPGILFRVLIYNVKSTGTVGFIISVSHGVMDATYLARFQSDLDQALAGAIPQALRPHISYKLWAESYYSFRESPQAMASWPPAPERGPFDPSGNGYGQGARHSFEVPDLVMLRKQYPQISVPIIVKAALALFNVYKTGHDHAVFSNVQAGRTAWPFMPGSFSNGSKWGLFDEATDVAGPLLQSVTNLIKVSPDESVIDMLHRLQADQQGLTQHAHAPWPDIERALNKASEATGQAKDHRGSMRKIFTTQVFNWIPGMGAQVAGLREPFANFKIVKSVTRWQVGLIVRAGVGGVKNDQVFLHLFGDGLEDAQMEHMTSKLETLVRSLTHPSSWHAAVNKCIGSLVSTTGRIAAVPNSSQSLDLELWAAPTNDRVEPVARDR</sequence>
<evidence type="ECO:0000259" key="3">
    <source>
        <dbReference type="Pfam" id="PF00501"/>
    </source>
</evidence>
<dbReference type="AlphaFoldDB" id="A0A3E2GSP9"/>
<organism evidence="4 5">
    <name type="scientific">Scytalidium lignicola</name>
    <name type="common">Hyphomycete</name>
    <dbReference type="NCBI Taxonomy" id="5539"/>
    <lineage>
        <taxon>Eukaryota</taxon>
        <taxon>Fungi</taxon>
        <taxon>Dikarya</taxon>
        <taxon>Ascomycota</taxon>
        <taxon>Pezizomycotina</taxon>
        <taxon>Leotiomycetes</taxon>
        <taxon>Leotiomycetes incertae sedis</taxon>
        <taxon>Scytalidium</taxon>
    </lineage>
</organism>
<dbReference type="Proteomes" id="UP000258309">
    <property type="component" value="Unassembled WGS sequence"/>
</dbReference>
<feature type="non-terminal residue" evidence="4">
    <location>
        <position position="1236"/>
    </location>
</feature>
<dbReference type="OMA" id="FWNAFMV"/>
<evidence type="ECO:0000313" key="4">
    <source>
        <dbReference type="EMBL" id="RFU24122.1"/>
    </source>
</evidence>
<evidence type="ECO:0000256" key="1">
    <source>
        <dbReference type="ARBA" id="ARBA00022450"/>
    </source>
</evidence>
<dbReference type="OrthoDB" id="10253869at2759"/>
<dbReference type="InterPro" id="IPR020845">
    <property type="entry name" value="AMP-binding_CS"/>
</dbReference>
<dbReference type="PANTHER" id="PTHR43201">
    <property type="entry name" value="ACYL-COA SYNTHETASE"/>
    <property type="match status" value="1"/>
</dbReference>
<dbReference type="Gene3D" id="3.30.559.30">
    <property type="entry name" value="Nonribosomal peptide synthetase, condensation domain"/>
    <property type="match status" value="1"/>
</dbReference>
<reference evidence="4 5" key="1">
    <citation type="submission" date="2018-05" db="EMBL/GenBank/DDBJ databases">
        <title>Draft genome sequence of Scytalidium lignicola DSM 105466, a ubiquitous saprotrophic fungus.</title>
        <authorList>
            <person name="Buettner E."/>
            <person name="Gebauer A.M."/>
            <person name="Hofrichter M."/>
            <person name="Liers C."/>
            <person name="Kellner H."/>
        </authorList>
    </citation>
    <scope>NUCLEOTIDE SEQUENCE [LARGE SCALE GENOMIC DNA]</scope>
    <source>
        <strain evidence="4 5">DSM 105466</strain>
    </source>
</reference>
<evidence type="ECO:0000256" key="2">
    <source>
        <dbReference type="ARBA" id="ARBA00022553"/>
    </source>
</evidence>
<dbReference type="InterPro" id="IPR042099">
    <property type="entry name" value="ANL_N_sf"/>
</dbReference>
<comment type="caution">
    <text evidence="4">The sequence shown here is derived from an EMBL/GenBank/DDBJ whole genome shotgun (WGS) entry which is preliminary data.</text>
</comment>
<dbReference type="PANTHER" id="PTHR43201:SF30">
    <property type="entry name" value="AMP-DEPENDENT SYNTHETASE_LIGASE DOMAIN-CONTAINING PROTEIN"/>
    <property type="match status" value="1"/>
</dbReference>
<dbReference type="Gene3D" id="3.30.300.30">
    <property type="match status" value="1"/>
</dbReference>
<dbReference type="EMBL" id="NCSJ02000506">
    <property type="protein sequence ID" value="RFU24122.1"/>
    <property type="molecule type" value="Genomic_DNA"/>
</dbReference>
<accession>A0A3E2GSP9</accession>
<evidence type="ECO:0000313" key="5">
    <source>
        <dbReference type="Proteomes" id="UP000258309"/>
    </source>
</evidence>
<gene>
    <name evidence="4" type="ORF">B7463_g12216</name>
</gene>
<feature type="domain" description="AMP-dependent synthetase/ligase" evidence="3">
    <location>
        <begin position="50"/>
        <end position="425"/>
    </location>
</feature>
<dbReference type="InterPro" id="IPR000873">
    <property type="entry name" value="AMP-dep_synth/lig_dom"/>
</dbReference>
<dbReference type="GO" id="GO:0006631">
    <property type="term" value="P:fatty acid metabolic process"/>
    <property type="evidence" value="ECO:0007669"/>
    <property type="project" value="TreeGrafter"/>
</dbReference>
<protein>
    <recommendedName>
        <fullName evidence="3">AMP-dependent synthetase/ligase domain-containing protein</fullName>
    </recommendedName>
</protein>
<keyword evidence="2" id="KW-0597">Phosphoprotein</keyword>
<name>A0A3E2GSP9_SCYLI</name>
<dbReference type="GO" id="GO:0031956">
    <property type="term" value="F:medium-chain fatty acid-CoA ligase activity"/>
    <property type="evidence" value="ECO:0007669"/>
    <property type="project" value="TreeGrafter"/>
</dbReference>
<feature type="non-terminal residue" evidence="4">
    <location>
        <position position="1"/>
    </location>
</feature>
<dbReference type="PROSITE" id="PS00455">
    <property type="entry name" value="AMP_BINDING"/>
    <property type="match status" value="1"/>
</dbReference>
<dbReference type="Gene3D" id="3.30.559.10">
    <property type="entry name" value="Chloramphenicol acetyltransferase-like domain"/>
    <property type="match status" value="1"/>
</dbReference>
<dbReference type="SUPFAM" id="SSF52777">
    <property type="entry name" value="CoA-dependent acyltransferases"/>
    <property type="match status" value="2"/>
</dbReference>